<sequence>MRHPPPLASTIARGARTLAMLLAVALLCGLSQLSAPHASAATASSVGWQWPVESTPAVSRAFELASPYGAGHRGIDIVAAPGAVILAPAAGTVRFSGFVVDRPVLSIQHADGALTSYEPVVSELEPGAAVLAGQRIGVLSTGHRHSPEGSLHIGLRQDGAYRDPAPRFGALHPPAAVLLPLYR</sequence>
<proteinExistence type="predicted"/>
<dbReference type="PANTHER" id="PTHR21666">
    <property type="entry name" value="PEPTIDASE-RELATED"/>
    <property type="match status" value="1"/>
</dbReference>
<feature type="chain" id="PRO_5030903217" evidence="1">
    <location>
        <begin position="41"/>
        <end position="183"/>
    </location>
</feature>
<dbReference type="PANTHER" id="PTHR21666:SF270">
    <property type="entry name" value="MUREIN HYDROLASE ACTIVATOR ENVC"/>
    <property type="match status" value="1"/>
</dbReference>
<dbReference type="Pfam" id="PF01551">
    <property type="entry name" value="Peptidase_M23"/>
    <property type="match status" value="1"/>
</dbReference>
<dbReference type="GO" id="GO:0004222">
    <property type="term" value="F:metalloendopeptidase activity"/>
    <property type="evidence" value="ECO:0007669"/>
    <property type="project" value="TreeGrafter"/>
</dbReference>
<evidence type="ECO:0000313" key="3">
    <source>
        <dbReference type="EMBL" id="MBB2957731.1"/>
    </source>
</evidence>
<accession>A0A7W4UNQ4</accession>
<evidence type="ECO:0000313" key="4">
    <source>
        <dbReference type="Proteomes" id="UP000545286"/>
    </source>
</evidence>
<feature type="signal peptide" evidence="1">
    <location>
        <begin position="1"/>
        <end position="40"/>
    </location>
</feature>
<keyword evidence="1" id="KW-0732">Signal</keyword>
<keyword evidence="4" id="KW-1185">Reference proteome</keyword>
<evidence type="ECO:0000259" key="2">
    <source>
        <dbReference type="Pfam" id="PF01551"/>
    </source>
</evidence>
<dbReference type="InterPro" id="IPR011055">
    <property type="entry name" value="Dup_hybrid_motif"/>
</dbReference>
<dbReference type="InterPro" id="IPR050570">
    <property type="entry name" value="Cell_wall_metabolism_enzyme"/>
</dbReference>
<dbReference type="EMBL" id="JACHWJ010000002">
    <property type="protein sequence ID" value="MBB2957731.1"/>
    <property type="molecule type" value="Genomic_DNA"/>
</dbReference>
<dbReference type="RefSeq" id="WP_183624513.1">
    <property type="nucleotide sequence ID" value="NZ_JACHWJ010000002.1"/>
</dbReference>
<protein>
    <submittedName>
        <fullName evidence="3">Murein DD-endopeptidase MepM/ murein hydrolase activator NlpD</fullName>
    </submittedName>
</protein>
<organism evidence="3 4">
    <name type="scientific">Pseudoclavibacter helvolus</name>
    <dbReference type="NCBI Taxonomy" id="255205"/>
    <lineage>
        <taxon>Bacteria</taxon>
        <taxon>Bacillati</taxon>
        <taxon>Actinomycetota</taxon>
        <taxon>Actinomycetes</taxon>
        <taxon>Micrococcales</taxon>
        <taxon>Microbacteriaceae</taxon>
        <taxon>Pseudoclavibacter</taxon>
    </lineage>
</organism>
<name>A0A7W4UNQ4_9MICO</name>
<feature type="domain" description="M23ase beta-sheet core" evidence="2">
    <location>
        <begin position="71"/>
        <end position="164"/>
    </location>
</feature>
<dbReference type="SUPFAM" id="SSF51261">
    <property type="entry name" value="Duplicated hybrid motif"/>
    <property type="match status" value="1"/>
</dbReference>
<keyword evidence="3" id="KW-0378">Hydrolase</keyword>
<comment type="caution">
    <text evidence="3">The sequence shown here is derived from an EMBL/GenBank/DDBJ whole genome shotgun (WGS) entry which is preliminary data.</text>
</comment>
<reference evidence="3 4" key="1">
    <citation type="submission" date="2020-08" db="EMBL/GenBank/DDBJ databases">
        <title>Sequencing the genomes of 1000 actinobacteria strains.</title>
        <authorList>
            <person name="Klenk H.-P."/>
        </authorList>
    </citation>
    <scope>NUCLEOTIDE SEQUENCE [LARGE SCALE GENOMIC DNA]</scope>
    <source>
        <strain evidence="3 4">DSM 20419</strain>
    </source>
</reference>
<dbReference type="AlphaFoldDB" id="A0A7W4UNQ4"/>
<gene>
    <name evidence="3" type="ORF">FHX72_001868</name>
</gene>
<dbReference type="Proteomes" id="UP000545286">
    <property type="component" value="Unassembled WGS sequence"/>
</dbReference>
<dbReference type="Gene3D" id="2.70.70.10">
    <property type="entry name" value="Glucose Permease (Domain IIA)"/>
    <property type="match status" value="1"/>
</dbReference>
<evidence type="ECO:0000256" key="1">
    <source>
        <dbReference type="SAM" id="SignalP"/>
    </source>
</evidence>
<dbReference type="InterPro" id="IPR016047">
    <property type="entry name" value="M23ase_b-sheet_dom"/>
</dbReference>
<dbReference type="CDD" id="cd12797">
    <property type="entry name" value="M23_peptidase"/>
    <property type="match status" value="1"/>
</dbReference>